<dbReference type="EMBL" id="CAADFR010000003">
    <property type="protein sequence ID" value="VFK36584.1"/>
    <property type="molecule type" value="Genomic_DNA"/>
</dbReference>
<reference evidence="1" key="1">
    <citation type="submission" date="2019-02" db="EMBL/GenBank/DDBJ databases">
        <authorList>
            <person name="Gruber-Vodicka R. H."/>
            <person name="Seah K. B. B."/>
        </authorList>
    </citation>
    <scope>NUCLEOTIDE SEQUENCE</scope>
    <source>
        <strain evidence="1">BECK_S1321</strain>
    </source>
</reference>
<evidence type="ECO:0000313" key="1">
    <source>
        <dbReference type="EMBL" id="VFK36584.1"/>
    </source>
</evidence>
<gene>
    <name evidence="1" type="ORF">BECKSD772F_GA0070984_100324</name>
</gene>
<sequence length="43" mass="5149">MEHQSERFAFGYVLYWLARGNKLQTGCSLRGRRFFQNLCFSET</sequence>
<name>A0A450Y4X4_9GAMM</name>
<organism evidence="1">
    <name type="scientific">Candidatus Kentrum sp. SD</name>
    <dbReference type="NCBI Taxonomy" id="2126332"/>
    <lineage>
        <taxon>Bacteria</taxon>
        <taxon>Pseudomonadati</taxon>
        <taxon>Pseudomonadota</taxon>
        <taxon>Gammaproteobacteria</taxon>
        <taxon>Candidatus Kentrum</taxon>
    </lineage>
</organism>
<protein>
    <submittedName>
        <fullName evidence="1">Uncharacterized protein</fullName>
    </submittedName>
</protein>
<accession>A0A450Y4X4</accession>
<proteinExistence type="predicted"/>
<dbReference type="AlphaFoldDB" id="A0A450Y4X4"/>